<dbReference type="EMBL" id="VVYV01000101">
    <property type="protein sequence ID" value="KAA5411717.1"/>
    <property type="molecule type" value="Genomic_DNA"/>
</dbReference>
<dbReference type="PANTHER" id="PTHR46889:SF5">
    <property type="entry name" value="INTEGRASE PROTEIN"/>
    <property type="match status" value="1"/>
</dbReference>
<dbReference type="InterPro" id="IPR050900">
    <property type="entry name" value="Transposase_IS3/IS150/IS904"/>
</dbReference>
<accession>A0A3D6AU09</accession>
<reference evidence="2 3" key="1">
    <citation type="journal article" date="2019" name="Nat. Med.">
        <title>A library of human gut bacterial isolates paired with longitudinal multiomics data enables mechanistic microbiome research.</title>
        <authorList>
            <person name="Poyet M."/>
            <person name="Groussin M."/>
            <person name="Gibbons S.M."/>
            <person name="Avila-Pacheco J."/>
            <person name="Jiang X."/>
            <person name="Kearney S.M."/>
            <person name="Perrotta A.R."/>
            <person name="Berdy B."/>
            <person name="Zhao S."/>
            <person name="Lieberman T.D."/>
            <person name="Swanson P.K."/>
            <person name="Smith M."/>
            <person name="Roesemann S."/>
            <person name="Alexander J.E."/>
            <person name="Rich S.A."/>
            <person name="Livny J."/>
            <person name="Vlamakis H."/>
            <person name="Clish C."/>
            <person name="Bullock K."/>
            <person name="Deik A."/>
            <person name="Scott J."/>
            <person name="Pierce K.A."/>
            <person name="Xavier R.J."/>
            <person name="Alm E.J."/>
        </authorList>
    </citation>
    <scope>NUCLEOTIDE SEQUENCE [LARGE SCALE GENOMIC DNA]</scope>
    <source>
        <strain evidence="2 3">BIOML-A6</strain>
    </source>
</reference>
<comment type="caution">
    <text evidence="2">The sequence shown here is derived from an EMBL/GenBank/DDBJ whole genome shotgun (WGS) entry which is preliminary data.</text>
</comment>
<organism evidence="2 3">
    <name type="scientific">Bacteroides cellulosilyticus</name>
    <dbReference type="NCBI Taxonomy" id="246787"/>
    <lineage>
        <taxon>Bacteria</taxon>
        <taxon>Pseudomonadati</taxon>
        <taxon>Bacteroidota</taxon>
        <taxon>Bacteroidia</taxon>
        <taxon>Bacteroidales</taxon>
        <taxon>Bacteroidaceae</taxon>
        <taxon>Bacteroides</taxon>
    </lineage>
</organism>
<dbReference type="AlphaFoldDB" id="A0A3D6AU09"/>
<gene>
    <name evidence="2" type="ORF">F2Y81_28285</name>
</gene>
<feature type="domain" description="Integrase catalytic" evidence="1">
    <location>
        <begin position="129"/>
        <end position="297"/>
    </location>
</feature>
<sequence>MWRRFIKKSWRQAVNSLRHRHPKTSIGCLCSLFGKSREGYYSVSSRVLSERILTEVKVIGLVQEIRTLAPGISAYKLFLILRDIYEGKLMGRDRFYRLLRRKGLMLPALKRRHTTNSNHNYRMYKNRIKGYKPPTLNLLWVADITYIETDDGICYLHLLTDAFTHEIVGWTLSESLVAENTLQALNQAIAMFPEADFTRLTHHSDRGAQYCCNRYVDRLKEMNISISMTEDGNPTDNAIAERVNGIIKQEWLYREKRPGNIVEARIRIARIIDFYNNIRPHRSNNMKTPKEMRVSAAA</sequence>
<dbReference type="SUPFAM" id="SSF53098">
    <property type="entry name" value="Ribonuclease H-like"/>
    <property type="match status" value="1"/>
</dbReference>
<dbReference type="PROSITE" id="PS50994">
    <property type="entry name" value="INTEGRASE"/>
    <property type="match status" value="1"/>
</dbReference>
<dbReference type="InterPro" id="IPR012337">
    <property type="entry name" value="RNaseH-like_sf"/>
</dbReference>
<dbReference type="InterPro" id="IPR036397">
    <property type="entry name" value="RNaseH_sf"/>
</dbReference>
<evidence type="ECO:0000259" key="1">
    <source>
        <dbReference type="PROSITE" id="PS50994"/>
    </source>
</evidence>
<dbReference type="Pfam" id="PF00665">
    <property type="entry name" value="rve"/>
    <property type="match status" value="1"/>
</dbReference>
<dbReference type="GO" id="GO:0015074">
    <property type="term" value="P:DNA integration"/>
    <property type="evidence" value="ECO:0007669"/>
    <property type="project" value="InterPro"/>
</dbReference>
<protein>
    <submittedName>
        <fullName evidence="2">IS3 family transposase</fullName>
    </submittedName>
</protein>
<evidence type="ECO:0000313" key="3">
    <source>
        <dbReference type="Proteomes" id="UP000448877"/>
    </source>
</evidence>
<dbReference type="GO" id="GO:0003676">
    <property type="term" value="F:nucleic acid binding"/>
    <property type="evidence" value="ECO:0007669"/>
    <property type="project" value="InterPro"/>
</dbReference>
<dbReference type="InterPro" id="IPR001584">
    <property type="entry name" value="Integrase_cat-core"/>
</dbReference>
<dbReference type="InterPro" id="IPR048020">
    <property type="entry name" value="Transpos_IS3"/>
</dbReference>
<dbReference type="PANTHER" id="PTHR46889">
    <property type="entry name" value="TRANSPOSASE INSF FOR INSERTION SEQUENCE IS3B-RELATED"/>
    <property type="match status" value="1"/>
</dbReference>
<dbReference type="NCBIfam" id="NF033516">
    <property type="entry name" value="transpos_IS3"/>
    <property type="match status" value="1"/>
</dbReference>
<name>A0A3D6AU09_9BACE</name>
<dbReference type="RefSeq" id="WP_131797073.1">
    <property type="nucleotide sequence ID" value="NZ_CABMLT010000002.1"/>
</dbReference>
<evidence type="ECO:0000313" key="2">
    <source>
        <dbReference type="EMBL" id="KAA5411717.1"/>
    </source>
</evidence>
<dbReference type="Gene3D" id="3.30.420.10">
    <property type="entry name" value="Ribonuclease H-like superfamily/Ribonuclease H"/>
    <property type="match status" value="1"/>
</dbReference>
<proteinExistence type="predicted"/>
<dbReference type="Proteomes" id="UP000448877">
    <property type="component" value="Unassembled WGS sequence"/>
</dbReference>